<proteinExistence type="predicted"/>
<protein>
    <submittedName>
        <fullName evidence="1">Esterase</fullName>
    </submittedName>
</protein>
<dbReference type="Pfam" id="PF00756">
    <property type="entry name" value="Esterase"/>
    <property type="match status" value="1"/>
</dbReference>
<dbReference type="InterPro" id="IPR000801">
    <property type="entry name" value="Esterase-like"/>
</dbReference>
<reference evidence="1 2" key="2">
    <citation type="journal article" date="2011" name="Stand. Genomic Sci.">
        <title>Complete genome sequence of Bacteroides helcogenes type strain (P 36-108).</title>
        <authorList>
            <person name="Pati A."/>
            <person name="Gronow S."/>
            <person name="Zeytun A."/>
            <person name="Lapidus A."/>
            <person name="Nolan M."/>
            <person name="Hammon N."/>
            <person name="Deshpande S."/>
            <person name="Cheng J.F."/>
            <person name="Tapia R."/>
            <person name="Han C."/>
            <person name="Goodwin L."/>
            <person name="Pitluck S."/>
            <person name="Liolios K."/>
            <person name="Pagani I."/>
            <person name="Ivanova N."/>
            <person name="Mavromatis K."/>
            <person name="Chen A."/>
            <person name="Palaniappan K."/>
            <person name="Land M."/>
            <person name="Hauser L."/>
            <person name="Chang Y.J."/>
            <person name="Jeffries C.D."/>
            <person name="Detter J.C."/>
            <person name="Brambilla E."/>
            <person name="Rohde M."/>
            <person name="Goker M."/>
            <person name="Woyke T."/>
            <person name="Bristow J."/>
            <person name="Eisen J.A."/>
            <person name="Markowitz V."/>
            <person name="Hugenholtz P."/>
            <person name="Kyrpides N.C."/>
            <person name="Klenk H.P."/>
            <person name="Lucas S."/>
        </authorList>
    </citation>
    <scope>NUCLEOTIDE SEQUENCE [LARGE SCALE GENOMIC DNA]</scope>
    <source>
        <strain evidence="2">ATCC 35417 / DSM 20613 / JCM 6297 / CCUG 15421 / P 36-108</strain>
    </source>
</reference>
<organism evidence="1 2">
    <name type="scientific">Bacteroides helcogenes (strain ATCC 35417 / DSM 20613 / JCM 6297 / CCUG 15421 / P 36-108)</name>
    <dbReference type="NCBI Taxonomy" id="693979"/>
    <lineage>
        <taxon>Bacteria</taxon>
        <taxon>Pseudomonadati</taxon>
        <taxon>Bacteroidota</taxon>
        <taxon>Bacteroidia</taxon>
        <taxon>Bacteroidales</taxon>
        <taxon>Bacteroidaceae</taxon>
        <taxon>Bacteroides</taxon>
    </lineage>
</organism>
<dbReference type="InterPro" id="IPR029058">
    <property type="entry name" value="AB_hydrolase_fold"/>
</dbReference>
<dbReference type="SUPFAM" id="SSF53474">
    <property type="entry name" value="alpha/beta-Hydrolases"/>
    <property type="match status" value="1"/>
</dbReference>
<dbReference type="Gene3D" id="3.40.50.1820">
    <property type="entry name" value="alpha/beta hydrolase"/>
    <property type="match status" value="1"/>
</dbReference>
<evidence type="ECO:0000313" key="2">
    <source>
        <dbReference type="Proteomes" id="UP000008630"/>
    </source>
</evidence>
<gene>
    <name evidence="1" type="ordered locus">Bache_3030</name>
</gene>
<dbReference type="PANTHER" id="PTHR48098">
    <property type="entry name" value="ENTEROCHELIN ESTERASE-RELATED"/>
    <property type="match status" value="1"/>
</dbReference>
<accession>E6SPY2</accession>
<dbReference type="HOGENOM" id="CLU_037618_3_1_10"/>
<keyword evidence="2" id="KW-1185">Reference proteome</keyword>
<evidence type="ECO:0000313" key="1">
    <source>
        <dbReference type="EMBL" id="ADV44961.1"/>
    </source>
</evidence>
<dbReference type="AlphaFoldDB" id="E6SPY2"/>
<dbReference type="EMBL" id="CP002352">
    <property type="protein sequence ID" value="ADV44961.1"/>
    <property type="molecule type" value="Genomic_DNA"/>
</dbReference>
<dbReference type="InterPro" id="IPR050583">
    <property type="entry name" value="Mycobacterial_A85_antigen"/>
</dbReference>
<dbReference type="KEGG" id="bhl:Bache_3030"/>
<sequence length="262" mass="29987">MLLCLYMVTIQAARVDTVMVKSPSMNKEVKVVYILPDKAVDKEACPVVYLLHGYGGNARSWILLKPELSQIADEKGIIFVCPDGKNSWYWDSPKNHSYRYETFISSELVKYTDSHYSTISDRQARAISGLSMGGHGALWNAIRHKEVFGAVGSMSGGVDIRPFPKNWEMSKQLGEYDTERSVWNAHTVVNQLDKIENGDLAIIVDCGEVDFFLEVNRDLHKRLLERKIDHDFITRPGGHTGEYWNNSIDYHILFFDKFFDKK</sequence>
<dbReference type="PANTHER" id="PTHR48098:SF1">
    <property type="entry name" value="DIACYLGLYCEROL ACYLTRANSFERASE_MYCOLYLTRANSFERASE AG85A"/>
    <property type="match status" value="1"/>
</dbReference>
<dbReference type="Proteomes" id="UP000008630">
    <property type="component" value="Chromosome"/>
</dbReference>
<dbReference type="STRING" id="693979.Bache_3030"/>
<dbReference type="eggNOG" id="COG0627">
    <property type="taxonomic scope" value="Bacteria"/>
</dbReference>
<name>E6SPY2_BACT6</name>
<reference key="1">
    <citation type="submission" date="2010-11" db="EMBL/GenBank/DDBJ databases">
        <title>The complete genome of Bacteroides helcogenes P 36-108.</title>
        <authorList>
            <consortium name="US DOE Joint Genome Institute (JGI-PGF)"/>
            <person name="Lucas S."/>
            <person name="Copeland A."/>
            <person name="Lapidus A."/>
            <person name="Bruce D."/>
            <person name="Goodwin L."/>
            <person name="Pitluck S."/>
            <person name="Kyrpides N."/>
            <person name="Mavromatis K."/>
            <person name="Ivanova N."/>
            <person name="Zeytun A."/>
            <person name="Brettin T."/>
            <person name="Detter J.C."/>
            <person name="Tapia R."/>
            <person name="Han C."/>
            <person name="Land M."/>
            <person name="Hauser L."/>
            <person name="Markowitz V."/>
            <person name="Cheng J.-F."/>
            <person name="Hugenholtz P."/>
            <person name="Woyke T."/>
            <person name="Wu D."/>
            <person name="Gronow S."/>
            <person name="Wellnitz S."/>
            <person name="Brambilla E."/>
            <person name="Klenk H.-P."/>
            <person name="Eisen J.A."/>
        </authorList>
    </citation>
    <scope>NUCLEOTIDE SEQUENCE</scope>
    <source>
        <strain>P 36-108</strain>
    </source>
</reference>
<dbReference type="GO" id="GO:0016747">
    <property type="term" value="F:acyltransferase activity, transferring groups other than amino-acyl groups"/>
    <property type="evidence" value="ECO:0007669"/>
    <property type="project" value="TreeGrafter"/>
</dbReference>